<evidence type="ECO:0000256" key="6">
    <source>
        <dbReference type="ARBA" id="ARBA00022036"/>
    </source>
</evidence>
<dbReference type="InterPro" id="IPR011810">
    <property type="entry name" value="Cya_phycin_syn"/>
</dbReference>
<protein>
    <recommendedName>
        <fullName evidence="6">Cyanophycin synthetase</fullName>
        <ecNumber evidence="5">6.3.2.29</ecNumber>
        <ecNumber evidence="4">6.3.2.30</ecNumber>
    </recommendedName>
    <alternativeName>
        <fullName evidence="10">Cyanophycin synthase</fullName>
    </alternativeName>
</protein>
<organism evidence="15 16">
    <name type="scientific">Flavobacterium cyanobacteriorum</name>
    <dbReference type="NCBI Taxonomy" id="2022802"/>
    <lineage>
        <taxon>Bacteria</taxon>
        <taxon>Pseudomonadati</taxon>
        <taxon>Bacteroidota</taxon>
        <taxon>Flavobacteriia</taxon>
        <taxon>Flavobacteriales</taxon>
        <taxon>Flavobacteriaceae</taxon>
        <taxon>Flavobacterium</taxon>
    </lineage>
</organism>
<evidence type="ECO:0000256" key="13">
    <source>
        <dbReference type="PROSITE-ProRule" id="PRU00409"/>
    </source>
</evidence>
<evidence type="ECO:0000256" key="8">
    <source>
        <dbReference type="ARBA" id="ARBA00022741"/>
    </source>
</evidence>
<dbReference type="RefSeq" id="WP_094415373.1">
    <property type="nucleotide sequence ID" value="NZ_NOXV01000280.1"/>
</dbReference>
<evidence type="ECO:0000256" key="11">
    <source>
        <dbReference type="ARBA" id="ARBA00048094"/>
    </source>
</evidence>
<evidence type="ECO:0000256" key="12">
    <source>
        <dbReference type="ARBA" id="ARBA00048425"/>
    </source>
</evidence>
<proteinExistence type="inferred from homology"/>
<dbReference type="GO" id="GO:0071161">
    <property type="term" value="F:cyanophycin synthetase activity (L-arginine-adding)"/>
    <property type="evidence" value="ECO:0007669"/>
    <property type="project" value="UniProtKB-EC"/>
</dbReference>
<accession>A0A255Z2H5</accession>
<dbReference type="PROSITE" id="PS01011">
    <property type="entry name" value="FOLYLPOLYGLU_SYNT_1"/>
    <property type="match status" value="1"/>
</dbReference>
<comment type="similarity">
    <text evidence="2">In the C-terminal section; belongs to the MurCDEF family.</text>
</comment>
<dbReference type="OrthoDB" id="9803907at2"/>
<comment type="subunit">
    <text evidence="3">Homodimer.</text>
</comment>
<dbReference type="PANTHER" id="PTHR23135:SF18">
    <property type="entry name" value="CYANOPHYCIN SYNTHETASE"/>
    <property type="match status" value="1"/>
</dbReference>
<evidence type="ECO:0000256" key="9">
    <source>
        <dbReference type="ARBA" id="ARBA00022840"/>
    </source>
</evidence>
<comment type="function">
    <text evidence="1">Catalyzes the ATP-dependent polymerization of arginine and aspartate to multi-L-arginyl-poly-L-aspartic acid (cyanophycin; a water-insoluble reserve polymer).</text>
</comment>
<keyword evidence="16" id="KW-1185">Reference proteome</keyword>
<evidence type="ECO:0000313" key="16">
    <source>
        <dbReference type="Proteomes" id="UP000216605"/>
    </source>
</evidence>
<dbReference type="PROSITE" id="PS50975">
    <property type="entry name" value="ATP_GRASP"/>
    <property type="match status" value="1"/>
</dbReference>
<dbReference type="InterPro" id="IPR018109">
    <property type="entry name" value="Folylpolyglutamate_synth_CS"/>
</dbReference>
<dbReference type="SUPFAM" id="SSF56059">
    <property type="entry name" value="Glutathione synthetase ATP-binding domain-like"/>
    <property type="match status" value="1"/>
</dbReference>
<dbReference type="SUPFAM" id="SSF53244">
    <property type="entry name" value="MurD-like peptide ligases, peptide-binding domain"/>
    <property type="match status" value="1"/>
</dbReference>
<dbReference type="NCBIfam" id="NF010623">
    <property type="entry name" value="PRK14016.1"/>
    <property type="match status" value="1"/>
</dbReference>
<dbReference type="Proteomes" id="UP000216605">
    <property type="component" value="Unassembled WGS sequence"/>
</dbReference>
<dbReference type="NCBIfam" id="TIGR02068">
    <property type="entry name" value="cya_phycin_syn"/>
    <property type="match status" value="1"/>
</dbReference>
<comment type="caution">
    <text evidence="15">The sequence shown here is derived from an EMBL/GenBank/DDBJ whole genome shotgun (WGS) entry which is preliminary data.</text>
</comment>
<dbReference type="EMBL" id="NOXV01000280">
    <property type="protein sequence ID" value="OYQ35713.1"/>
    <property type="molecule type" value="Genomic_DNA"/>
</dbReference>
<feature type="domain" description="ATP-grasp" evidence="14">
    <location>
        <begin position="221"/>
        <end position="474"/>
    </location>
</feature>
<evidence type="ECO:0000256" key="1">
    <source>
        <dbReference type="ARBA" id="ARBA00003184"/>
    </source>
</evidence>
<dbReference type="PANTHER" id="PTHR23135">
    <property type="entry name" value="MUR LIGASE FAMILY MEMBER"/>
    <property type="match status" value="1"/>
</dbReference>
<keyword evidence="8 13" id="KW-0547">Nucleotide-binding</keyword>
<evidence type="ECO:0000313" key="15">
    <source>
        <dbReference type="EMBL" id="OYQ35713.1"/>
    </source>
</evidence>
<dbReference type="InterPro" id="IPR036565">
    <property type="entry name" value="Mur-like_cat_sf"/>
</dbReference>
<dbReference type="EC" id="6.3.2.29" evidence="5"/>
<evidence type="ECO:0000256" key="5">
    <source>
        <dbReference type="ARBA" id="ARBA00013005"/>
    </source>
</evidence>
<evidence type="ECO:0000259" key="14">
    <source>
        <dbReference type="PROSITE" id="PS50975"/>
    </source>
</evidence>
<evidence type="ECO:0000256" key="10">
    <source>
        <dbReference type="ARBA" id="ARBA00031353"/>
    </source>
</evidence>
<dbReference type="InterPro" id="IPR013221">
    <property type="entry name" value="Mur_ligase_cen"/>
</dbReference>
<dbReference type="GO" id="GO:0004326">
    <property type="term" value="F:tetrahydrofolylpolyglutamate synthase activity"/>
    <property type="evidence" value="ECO:0007669"/>
    <property type="project" value="InterPro"/>
</dbReference>
<dbReference type="InterPro" id="IPR011761">
    <property type="entry name" value="ATP-grasp"/>
</dbReference>
<sequence length="875" mass="97074">MKILKIQALRGPNIWSTYRKKLIQMRLDLEEMEQYPTNKIEGFRERIEAMLPSLITHRCSEGVRGGFFKRVETGTWMGHVIEHIALEIQTLAGMETGYGRTRETKTPGTYNVVFSYVEENVGIYAAEASVRIAEALIKGEEYDVQADIQRMKEIRERVRLGPSTGSIVEEAISRDIPWIRLGTNSLVQLGYGVNQVRFQATITDKTSHIAVDMASDKELTKRMLSAASIPVAKGSICSTEEGLKEIIDDIGYPIVIKPLDGNHGKGASINVTNYEDALEGLEFAKKYSRRVIVERFVTGFDFRVLVINNKVVAAAKREPAHVKGNGTDTIQQLIDTENRDPRRGYGHENVLTEITVDRDTEDLLAKKGYTLETIPEDGEVVYLKSTANLSTGGTSVDVTDKMHPENIFICERIARVIGLDICGIDIMAENLTQPLKENGGVVLEVNAAPGFRMHLAPAEGLPRNVAAPVLDMLYPPGKPSRIPIIAITGTNGKTTTTRLTAHIVKNNGYKVGFTTSDGIYVQNHMLDKGDTTGPLSAEYILKDPTVEFAVLETARGGILRSGLGFNRCDIGIITNIKEDHLGLNDVHTLKDLANVKSVVVRSIKKDGWAVLNADDPECVRIAEDLDCNVAYFSMDESNPVIHECTKKGGIAAVYEEGYVTIKKGEWKIRIDKASHIPLTLGGRARFMIANVLAATLASYLWGFKTDDICLSLNTFIPGAAQTPGRMNIFEFRKFRVLIDFAHNPAGYKAVEEFLQNVEATRKIGIIAGVGDRRDEDIMECATIAARMFDHIIIRQDKHLRGRTDENINALIIRGIEKAGRNVTYEMIPRENDAIKHAINNAVEGSYIVALSDVVANAIEIVQRYLDKENEEFIQN</sequence>
<evidence type="ECO:0000256" key="2">
    <source>
        <dbReference type="ARBA" id="ARBA00009060"/>
    </source>
</evidence>
<evidence type="ECO:0000256" key="7">
    <source>
        <dbReference type="ARBA" id="ARBA00022598"/>
    </source>
</evidence>
<evidence type="ECO:0000256" key="3">
    <source>
        <dbReference type="ARBA" id="ARBA00011738"/>
    </source>
</evidence>
<dbReference type="Pfam" id="PF18921">
    <property type="entry name" value="Cyanophycin_syn"/>
    <property type="match status" value="1"/>
</dbReference>
<dbReference type="EC" id="6.3.2.30" evidence="4"/>
<reference evidence="15 16" key="1">
    <citation type="submission" date="2017-07" db="EMBL/GenBank/DDBJ databases">
        <title>Flavobacterium cyanobacteriorum sp. nov., isolated from cyanobacterial aggregates in a eutrophic lake.</title>
        <authorList>
            <person name="Cai H."/>
        </authorList>
    </citation>
    <scope>NUCLEOTIDE SEQUENCE [LARGE SCALE GENOMIC DNA]</scope>
    <source>
        <strain evidence="15 16">TH021</strain>
    </source>
</reference>
<keyword evidence="9 13" id="KW-0067">ATP-binding</keyword>
<dbReference type="InterPro" id="IPR036615">
    <property type="entry name" value="Mur_ligase_C_dom_sf"/>
</dbReference>
<gene>
    <name evidence="15" type="primary">cphA</name>
    <name evidence="15" type="ORF">CHU92_10590</name>
</gene>
<dbReference type="InterPro" id="IPR013651">
    <property type="entry name" value="ATP-grasp_RimK-type"/>
</dbReference>
<comment type="catalytic activity">
    <reaction evidence="11">
        <text>[L-4-(L-arginin-2-N-yl)aspartate](n)-L-aspartate + L-arginine + ATP = [L-4-(L-arginin-2-N-yl)aspartate](n+1) + ADP + phosphate + H(+)</text>
        <dbReference type="Rhea" id="RHEA:23888"/>
        <dbReference type="Rhea" id="RHEA-COMP:13732"/>
        <dbReference type="Rhea" id="RHEA-COMP:13733"/>
        <dbReference type="ChEBI" id="CHEBI:15378"/>
        <dbReference type="ChEBI" id="CHEBI:30616"/>
        <dbReference type="ChEBI" id="CHEBI:32682"/>
        <dbReference type="ChEBI" id="CHEBI:43474"/>
        <dbReference type="ChEBI" id="CHEBI:137986"/>
        <dbReference type="ChEBI" id="CHEBI:137990"/>
        <dbReference type="ChEBI" id="CHEBI:456216"/>
        <dbReference type="EC" id="6.3.2.30"/>
    </reaction>
</comment>
<dbReference type="InterPro" id="IPR044019">
    <property type="entry name" value="Cyanophycin_syn_N"/>
</dbReference>
<dbReference type="Gene3D" id="3.30.470.20">
    <property type="entry name" value="ATP-grasp fold, B domain"/>
    <property type="match status" value="2"/>
</dbReference>
<comment type="catalytic activity">
    <reaction evidence="12">
        <text>[L-4-(L-arginin-2-N-yl)aspartate](n) + L-aspartate + ATP = [L-4-(L-arginin-2-N-yl)aspartate](n)-L-aspartate + ADP + phosphate + H(+)</text>
        <dbReference type="Rhea" id="RHEA:13277"/>
        <dbReference type="Rhea" id="RHEA-COMP:13728"/>
        <dbReference type="Rhea" id="RHEA-COMP:13733"/>
        <dbReference type="ChEBI" id="CHEBI:15378"/>
        <dbReference type="ChEBI" id="CHEBI:29991"/>
        <dbReference type="ChEBI" id="CHEBI:30616"/>
        <dbReference type="ChEBI" id="CHEBI:43474"/>
        <dbReference type="ChEBI" id="CHEBI:137986"/>
        <dbReference type="ChEBI" id="CHEBI:137990"/>
        <dbReference type="ChEBI" id="CHEBI:456216"/>
        <dbReference type="EC" id="6.3.2.29"/>
    </reaction>
</comment>
<dbReference type="Gene3D" id="3.90.190.20">
    <property type="entry name" value="Mur ligase, C-terminal domain"/>
    <property type="match status" value="1"/>
</dbReference>
<dbReference type="Gene3D" id="3.40.1190.10">
    <property type="entry name" value="Mur-like, catalytic domain"/>
    <property type="match status" value="1"/>
</dbReference>
<dbReference type="GO" id="GO:0071160">
    <property type="term" value="F:cyanophycin synthetase activity (L-aspartate-adding)"/>
    <property type="evidence" value="ECO:0007669"/>
    <property type="project" value="UniProtKB-EC"/>
</dbReference>
<evidence type="ECO:0000256" key="4">
    <source>
        <dbReference type="ARBA" id="ARBA00012968"/>
    </source>
</evidence>
<dbReference type="Pfam" id="PF08245">
    <property type="entry name" value="Mur_ligase_M"/>
    <property type="match status" value="1"/>
</dbReference>
<dbReference type="InterPro" id="IPR004101">
    <property type="entry name" value="Mur_ligase_C"/>
</dbReference>
<dbReference type="Pfam" id="PF08443">
    <property type="entry name" value="RimK"/>
    <property type="match status" value="1"/>
</dbReference>
<dbReference type="SMART" id="SM01209">
    <property type="entry name" value="GARS_A"/>
    <property type="match status" value="1"/>
</dbReference>
<dbReference type="AlphaFoldDB" id="A0A255Z2H5"/>
<keyword evidence="7" id="KW-0436">Ligase</keyword>
<dbReference type="SUPFAM" id="SSF53623">
    <property type="entry name" value="MurD-like peptide ligases, catalytic domain"/>
    <property type="match status" value="1"/>
</dbReference>
<dbReference type="GO" id="GO:0005524">
    <property type="term" value="F:ATP binding"/>
    <property type="evidence" value="ECO:0007669"/>
    <property type="project" value="UniProtKB-UniRule"/>
</dbReference>
<name>A0A255Z2H5_9FLAO</name>
<dbReference type="GO" id="GO:0046872">
    <property type="term" value="F:metal ion binding"/>
    <property type="evidence" value="ECO:0007669"/>
    <property type="project" value="InterPro"/>
</dbReference>
<dbReference type="Pfam" id="PF02875">
    <property type="entry name" value="Mur_ligase_C"/>
    <property type="match status" value="1"/>
</dbReference>